<dbReference type="Proteomes" id="UP000033649">
    <property type="component" value="Unassembled WGS sequence"/>
</dbReference>
<sequence>MFSLLISKVRKVEAWPVIGFFDAQQPSPLHPAKRPMPLARYLDVDARAHAAAGAGDELQ</sequence>
<evidence type="ECO:0000313" key="1">
    <source>
        <dbReference type="EMBL" id="KKB09372.1"/>
    </source>
</evidence>
<name>A0A0F5FMD7_9HYPH</name>
<reference evidence="1 2" key="1">
    <citation type="submission" date="2015-03" db="EMBL/GenBank/DDBJ databases">
        <authorList>
            <person name="Hassan Y."/>
            <person name="Lepp D."/>
            <person name="Li X.-Z."/>
            <person name="Zhou T."/>
        </authorList>
    </citation>
    <scope>NUCLEOTIDE SEQUENCE [LARGE SCALE GENOMIC DNA]</scope>
    <source>
        <strain evidence="1 2">IPL18</strain>
    </source>
</reference>
<dbReference type="STRING" id="429727.VE26_05375"/>
<dbReference type="EMBL" id="JZEY01000054">
    <property type="protein sequence ID" value="KKB09372.1"/>
    <property type="molecule type" value="Genomic_DNA"/>
</dbReference>
<protein>
    <submittedName>
        <fullName evidence="1">Uncharacterized protein</fullName>
    </submittedName>
</protein>
<accession>A0A0F5FMD7</accession>
<proteinExistence type="predicted"/>
<keyword evidence="2" id="KW-1185">Reference proteome</keyword>
<evidence type="ECO:0000313" key="2">
    <source>
        <dbReference type="Proteomes" id="UP000033649"/>
    </source>
</evidence>
<gene>
    <name evidence="1" type="ORF">VE26_05375</name>
</gene>
<organism evidence="1 2">
    <name type="scientific">Devosia chinhatensis</name>
    <dbReference type="NCBI Taxonomy" id="429727"/>
    <lineage>
        <taxon>Bacteria</taxon>
        <taxon>Pseudomonadati</taxon>
        <taxon>Pseudomonadota</taxon>
        <taxon>Alphaproteobacteria</taxon>
        <taxon>Hyphomicrobiales</taxon>
        <taxon>Devosiaceae</taxon>
        <taxon>Devosia</taxon>
    </lineage>
</organism>
<dbReference type="AlphaFoldDB" id="A0A0F5FMD7"/>
<comment type="caution">
    <text evidence="1">The sequence shown here is derived from an EMBL/GenBank/DDBJ whole genome shotgun (WGS) entry which is preliminary data.</text>
</comment>